<evidence type="ECO:0000256" key="8">
    <source>
        <dbReference type="ARBA" id="ARBA00022723"/>
    </source>
</evidence>
<keyword evidence="6" id="KW-0031">Aminopeptidase</keyword>
<dbReference type="GO" id="GO:0042277">
    <property type="term" value="F:peptide binding"/>
    <property type="evidence" value="ECO:0007669"/>
    <property type="project" value="TreeGrafter"/>
</dbReference>
<keyword evidence="8" id="KW-0479">Metal-binding</keyword>
<dbReference type="InterPro" id="IPR001930">
    <property type="entry name" value="Peptidase_M1"/>
</dbReference>
<dbReference type="Gene3D" id="1.10.390.10">
    <property type="entry name" value="Neutral Protease Domain 2"/>
    <property type="match status" value="1"/>
</dbReference>
<dbReference type="AlphaFoldDB" id="V9PX19"/>
<evidence type="ECO:0000256" key="7">
    <source>
        <dbReference type="ARBA" id="ARBA00022670"/>
    </source>
</evidence>
<dbReference type="InterPro" id="IPR050344">
    <property type="entry name" value="Peptidase_M1_aminopeptidases"/>
</dbReference>
<dbReference type="GO" id="GO:0005615">
    <property type="term" value="C:extracellular space"/>
    <property type="evidence" value="ECO:0007669"/>
    <property type="project" value="TreeGrafter"/>
</dbReference>
<dbReference type="SMR" id="V9PX19"/>
<comment type="similarity">
    <text evidence="3">Belongs to the peptidase M1 family.</text>
</comment>
<dbReference type="GO" id="GO:0070006">
    <property type="term" value="F:metalloaminopeptidase activity"/>
    <property type="evidence" value="ECO:0007669"/>
    <property type="project" value="TreeGrafter"/>
</dbReference>
<accession>V9PX19</accession>
<evidence type="ECO:0000259" key="15">
    <source>
        <dbReference type="Pfam" id="PF11838"/>
    </source>
</evidence>
<dbReference type="GO" id="GO:0008270">
    <property type="term" value="F:zinc ion binding"/>
    <property type="evidence" value="ECO:0007669"/>
    <property type="project" value="InterPro"/>
</dbReference>
<keyword evidence="10" id="KW-0862">Zinc</keyword>
<name>V9PX19_9ACTN</name>
<evidence type="ECO:0000256" key="1">
    <source>
        <dbReference type="ARBA" id="ARBA00000098"/>
    </source>
</evidence>
<evidence type="ECO:0000256" key="3">
    <source>
        <dbReference type="ARBA" id="ARBA00010136"/>
    </source>
</evidence>
<evidence type="ECO:0000256" key="9">
    <source>
        <dbReference type="ARBA" id="ARBA00022801"/>
    </source>
</evidence>
<reference evidence="17" key="1">
    <citation type="journal article" date="2013" name="ACS Chem. Biol.">
        <title>A Glycosylated, Labionin-Containing Lanthipeptide with Marked Antinociceptive Activity.</title>
        <authorList>
            <person name="Iorio M."/>
            <person name="Sasso O."/>
            <person name="Maffioli S.I."/>
            <person name="Bertorelli R."/>
            <person name="Monciardini P."/>
            <person name="Sosio M."/>
            <person name="Bonezzi F."/>
            <person name="Summa M."/>
            <person name="Brunati C."/>
            <person name="Bordoni R."/>
            <person name="Corti G."/>
            <person name="Tarozzo G."/>
            <person name="Piomelli D."/>
            <person name="Reggiani A."/>
            <person name="Donadio S."/>
        </authorList>
    </citation>
    <scope>NUCLEOTIDE SEQUENCE</scope>
    <source>
        <strain evidence="17">NAI112</strain>
    </source>
</reference>
<feature type="domain" description="ERAP1-like C-terminal" evidence="15">
    <location>
        <begin position="519"/>
        <end position="827"/>
    </location>
</feature>
<dbReference type="Pfam" id="PF01433">
    <property type="entry name" value="Peptidase_M1"/>
    <property type="match status" value="1"/>
</dbReference>
<dbReference type="InterPro" id="IPR024571">
    <property type="entry name" value="ERAP1-like_C_dom"/>
</dbReference>
<dbReference type="NCBIfam" id="TIGR02412">
    <property type="entry name" value="pepN_strep_liv"/>
    <property type="match status" value="1"/>
</dbReference>
<evidence type="ECO:0000256" key="11">
    <source>
        <dbReference type="ARBA" id="ARBA00023049"/>
    </source>
</evidence>
<dbReference type="Gene3D" id="2.60.40.1730">
    <property type="entry name" value="tricorn interacting facor f3 domain"/>
    <property type="match status" value="1"/>
</dbReference>
<keyword evidence="7" id="KW-0645">Protease</keyword>
<organism evidence="17">
    <name type="scientific">Actinoplanes sp. NAI112</name>
    <dbReference type="NCBI Taxonomy" id="1433141"/>
    <lineage>
        <taxon>Bacteria</taxon>
        <taxon>Bacillati</taxon>
        <taxon>Actinomycetota</taxon>
        <taxon>Actinomycetes</taxon>
        <taxon>Micromonosporales</taxon>
        <taxon>Micromonosporaceae</taxon>
        <taxon>Actinoplanes</taxon>
    </lineage>
</organism>
<comment type="catalytic activity">
    <reaction evidence="1">
        <text>Release of an N-terminal amino acid, Xaa-|-Yaa- from a peptide, amide or arylamide. Xaa is preferably Ala, but may be most amino acids including Pro (slow action). When a terminal hydrophobic residue is followed by a prolyl residue, the two may be released as an intact Xaa-Pro dipeptide.</text>
        <dbReference type="EC" id="3.4.11.2"/>
    </reaction>
</comment>
<dbReference type="GO" id="GO:0016020">
    <property type="term" value="C:membrane"/>
    <property type="evidence" value="ECO:0007669"/>
    <property type="project" value="TreeGrafter"/>
</dbReference>
<dbReference type="GO" id="GO:0016285">
    <property type="term" value="F:alanyl aminopeptidase activity"/>
    <property type="evidence" value="ECO:0007669"/>
    <property type="project" value="UniProtKB-EC"/>
</dbReference>
<evidence type="ECO:0000256" key="12">
    <source>
        <dbReference type="ARBA" id="ARBA00029811"/>
    </source>
</evidence>
<evidence type="ECO:0000256" key="5">
    <source>
        <dbReference type="ARBA" id="ARBA00015611"/>
    </source>
</evidence>
<dbReference type="Pfam" id="PF11838">
    <property type="entry name" value="ERAP1_C"/>
    <property type="match status" value="1"/>
</dbReference>
<dbReference type="PANTHER" id="PTHR11533:SF174">
    <property type="entry name" value="PUROMYCIN-SENSITIVE AMINOPEPTIDASE-RELATED"/>
    <property type="match status" value="1"/>
</dbReference>
<evidence type="ECO:0000256" key="10">
    <source>
        <dbReference type="ARBA" id="ARBA00022833"/>
    </source>
</evidence>
<dbReference type="InterPro" id="IPR027268">
    <property type="entry name" value="Peptidase_M4/M1_CTD_sf"/>
</dbReference>
<protein>
    <recommendedName>
        <fullName evidence="5">Aminopeptidase N</fullName>
        <ecNumber evidence="4">3.4.11.2</ecNumber>
    </recommendedName>
    <alternativeName>
        <fullName evidence="12">Alanine aminopeptidase</fullName>
    </alternativeName>
    <alternativeName>
        <fullName evidence="13">Lysyl aminopeptidase</fullName>
    </alternativeName>
</protein>
<evidence type="ECO:0000256" key="13">
    <source>
        <dbReference type="ARBA" id="ARBA00031533"/>
    </source>
</evidence>
<dbReference type="GO" id="GO:0005737">
    <property type="term" value="C:cytoplasm"/>
    <property type="evidence" value="ECO:0007669"/>
    <property type="project" value="TreeGrafter"/>
</dbReference>
<gene>
    <name evidence="17" type="primary">labP</name>
</gene>
<dbReference type="EMBL" id="KF765778">
    <property type="protein sequence ID" value="AHB63590.1"/>
    <property type="molecule type" value="Genomic_DNA"/>
</dbReference>
<dbReference type="InterPro" id="IPR045357">
    <property type="entry name" value="Aminopeptidase_N-like_N"/>
</dbReference>
<dbReference type="InterPro" id="IPR012778">
    <property type="entry name" value="Pept_M1_aminopeptidase"/>
</dbReference>
<keyword evidence="9" id="KW-0378">Hydrolase</keyword>
<dbReference type="PANTHER" id="PTHR11533">
    <property type="entry name" value="PROTEASE M1 ZINC METALLOPROTEASE"/>
    <property type="match status" value="1"/>
</dbReference>
<proteinExistence type="inferred from homology"/>
<dbReference type="InterPro" id="IPR014782">
    <property type="entry name" value="Peptidase_M1_dom"/>
</dbReference>
<evidence type="ECO:0000256" key="4">
    <source>
        <dbReference type="ARBA" id="ARBA00012564"/>
    </source>
</evidence>
<keyword evidence="11" id="KW-0482">Metalloprotease</keyword>
<comment type="cofactor">
    <cofactor evidence="2">
        <name>Zn(2+)</name>
        <dbReference type="ChEBI" id="CHEBI:29105"/>
    </cofactor>
</comment>
<dbReference type="CDD" id="cd09602">
    <property type="entry name" value="M1_APN"/>
    <property type="match status" value="1"/>
</dbReference>
<dbReference type="GO" id="GO:0006508">
    <property type="term" value="P:proteolysis"/>
    <property type="evidence" value="ECO:0007669"/>
    <property type="project" value="UniProtKB-KW"/>
</dbReference>
<dbReference type="InterPro" id="IPR042097">
    <property type="entry name" value="Aminopeptidase_N-like_N_sf"/>
</dbReference>
<dbReference type="GO" id="GO:0043171">
    <property type="term" value="P:peptide catabolic process"/>
    <property type="evidence" value="ECO:0007669"/>
    <property type="project" value="TreeGrafter"/>
</dbReference>
<sequence length="845" mass="90701">MVTRPEAERRSELLDVRSYRVELDLTGDTTFTSRTTVRFRCRTPGASCRIDLGAVEVRGAVLNGVPLAARDTGIELPELAAENELVVDAVCNYSRSGRGLSRFVDPADDAVYLHTQCQPEGAAQIFACFDQPDLKAPWELRVVAPAGWTVVGNAPPVRRVPVGTDAEQHFFAASAPLPPYLVAVVAGPLTAVRAGWQQGDHVVPLGLFFRASLAGQFDPAELLAETARGLGYLRADFATPYPFAKLDLCLVAELPAAAMENAACVTLSESLARPGTADPAARLRRSGVLLHELAHMWFGDLVTMRWWDDLWLNESFAVWAAVRAQAALGDPAAWTTFALTEKAWAYEQDRLPSTHPVVADLADDTDAALRFDGITYAKGAALLRQLAVHLGEDRFRAGLADYLGRHAYGNAGLADLLSALSRASGRELGSWADEWLRTTGVNDLRPVFSTGGDGRLASFAIAQGPARPGAGGTRRHRVTVGVYDDDGSGALARVARAEVDVAGPHTAVPDLIGRPAGRLILVNDDDLAYGSARLDPGSLRVLRTRIGDVTPALPRAQCWSAAWEMTRDAELSARDYLDMTLGALNAEPVPAMRHRLLQRANSAICLYVAPEHAPAAWRRLTTCLTELAVAAEPGGERQAGYVRALTAAVLDPDTLTVLRACLDGDRPVPGLVVDADLRRRLLLALVAHGAAGEELVEAELRRDGSAEGRAVARTARAAFPLAAAKQAAWRDIVAGDLTPAAREQVMAGFAHPAQGALVARYAREYVEALDPLGARWPAAQAHHFATRLFPLWAISGDTEAAVRAWLDRRPPGALRQVVADGHDGLRRALAARVFDRDPAPVAPGR</sequence>
<feature type="domain" description="Aminopeptidase N-like N-terminal" evidence="16">
    <location>
        <begin position="101"/>
        <end position="181"/>
    </location>
</feature>
<evidence type="ECO:0000256" key="6">
    <source>
        <dbReference type="ARBA" id="ARBA00022438"/>
    </source>
</evidence>
<dbReference type="MEROPS" id="M01.009"/>
<feature type="domain" description="Peptidase M1 membrane alanine aminopeptidase" evidence="14">
    <location>
        <begin position="226"/>
        <end position="435"/>
    </location>
</feature>
<dbReference type="SUPFAM" id="SSF63737">
    <property type="entry name" value="Leukotriene A4 hydrolase N-terminal domain"/>
    <property type="match status" value="1"/>
</dbReference>
<evidence type="ECO:0000313" key="17">
    <source>
        <dbReference type="EMBL" id="AHB63590.1"/>
    </source>
</evidence>
<evidence type="ECO:0000256" key="2">
    <source>
        <dbReference type="ARBA" id="ARBA00001947"/>
    </source>
</evidence>
<evidence type="ECO:0000259" key="16">
    <source>
        <dbReference type="Pfam" id="PF17900"/>
    </source>
</evidence>
<dbReference type="EC" id="3.4.11.2" evidence="4"/>
<dbReference type="SUPFAM" id="SSF55486">
    <property type="entry name" value="Metalloproteases ('zincins'), catalytic domain"/>
    <property type="match status" value="1"/>
</dbReference>
<dbReference type="PRINTS" id="PR00756">
    <property type="entry name" value="ALADIPTASE"/>
</dbReference>
<evidence type="ECO:0000259" key="14">
    <source>
        <dbReference type="Pfam" id="PF01433"/>
    </source>
</evidence>
<dbReference type="Pfam" id="PF17900">
    <property type="entry name" value="Peptidase_M1_N"/>
    <property type="match status" value="1"/>
</dbReference>